<organism evidence="10 11">
    <name type="scientific">Cryobacterium frigoriphilum</name>
    <dbReference type="NCBI Taxonomy" id="1259150"/>
    <lineage>
        <taxon>Bacteria</taxon>
        <taxon>Bacillati</taxon>
        <taxon>Actinomycetota</taxon>
        <taxon>Actinomycetes</taxon>
        <taxon>Micrococcales</taxon>
        <taxon>Microbacteriaceae</taxon>
        <taxon>Cryobacterium</taxon>
    </lineage>
</organism>
<dbReference type="InterPro" id="IPR036005">
    <property type="entry name" value="Creatinase/aminopeptidase-like"/>
</dbReference>
<dbReference type="AlphaFoldDB" id="A0A4R9ABF2"/>
<dbReference type="RefSeq" id="WP_134517587.1">
    <property type="nucleotide sequence ID" value="NZ_SOHE01000002.1"/>
</dbReference>
<feature type="binding site" evidence="6">
    <location>
        <position position="81"/>
    </location>
    <ligand>
        <name>substrate</name>
    </ligand>
</feature>
<dbReference type="Pfam" id="PF00557">
    <property type="entry name" value="Peptidase_M24"/>
    <property type="match status" value="1"/>
</dbReference>
<dbReference type="OrthoDB" id="9802055at2"/>
<dbReference type="GO" id="GO:0005829">
    <property type="term" value="C:cytosol"/>
    <property type="evidence" value="ECO:0007669"/>
    <property type="project" value="TreeGrafter"/>
</dbReference>
<keyword evidence="4 6" id="KW-0479">Metal-binding</keyword>
<keyword evidence="2 6" id="KW-0031">Aminopeptidase</keyword>
<dbReference type="GO" id="GO:0004239">
    <property type="term" value="F:initiator methionyl aminopeptidase activity"/>
    <property type="evidence" value="ECO:0007669"/>
    <property type="project" value="UniProtKB-UniRule"/>
</dbReference>
<dbReference type="InterPro" id="IPR000994">
    <property type="entry name" value="Pept_M24"/>
</dbReference>
<evidence type="ECO:0000256" key="2">
    <source>
        <dbReference type="ARBA" id="ARBA00022438"/>
    </source>
</evidence>
<feature type="signal peptide" evidence="8">
    <location>
        <begin position="1"/>
        <end position="25"/>
    </location>
</feature>
<feature type="binding site" evidence="6">
    <location>
        <position position="242"/>
    </location>
    <ligand>
        <name>a divalent metal cation</name>
        <dbReference type="ChEBI" id="CHEBI:60240"/>
        <label>2</label>
        <note>catalytic</note>
    </ligand>
</feature>
<comment type="cofactor">
    <cofactor evidence="6">
        <name>Co(2+)</name>
        <dbReference type="ChEBI" id="CHEBI:48828"/>
    </cofactor>
    <cofactor evidence="6">
        <name>Zn(2+)</name>
        <dbReference type="ChEBI" id="CHEBI:29105"/>
    </cofactor>
    <cofactor evidence="6">
        <name>Mn(2+)</name>
        <dbReference type="ChEBI" id="CHEBI:29035"/>
    </cofactor>
    <cofactor evidence="6">
        <name>Fe(2+)</name>
        <dbReference type="ChEBI" id="CHEBI:29033"/>
    </cofactor>
    <text evidence="6">Binds 2 divalent metal cations per subunit. Has a high-affinity and a low affinity metal-binding site. The true nature of the physiological cofactor is under debate. The enzyme is active with cobalt, zinc, manganese or divalent iron ions. Most likely, methionine aminopeptidases function as mononuclear Fe(2+)-metalloproteases under physiological conditions, and the catalytically relevant metal-binding site has been assigned to the histidine-containing high-affinity site.</text>
</comment>
<dbReference type="GO" id="GO:0046872">
    <property type="term" value="F:metal ion binding"/>
    <property type="evidence" value="ECO:0007669"/>
    <property type="project" value="UniProtKB-UniRule"/>
</dbReference>
<dbReference type="HAMAP" id="MF_01974">
    <property type="entry name" value="MetAP_1"/>
    <property type="match status" value="1"/>
</dbReference>
<gene>
    <name evidence="6 10" type="primary">map</name>
    <name evidence="10" type="ORF">E3T55_00270</name>
</gene>
<dbReference type="EC" id="3.4.11.18" evidence="6 7"/>
<evidence type="ECO:0000256" key="3">
    <source>
        <dbReference type="ARBA" id="ARBA00022670"/>
    </source>
</evidence>
<evidence type="ECO:0000256" key="4">
    <source>
        <dbReference type="ARBA" id="ARBA00022723"/>
    </source>
</evidence>
<feature type="binding site" evidence="6">
    <location>
        <position position="109"/>
    </location>
    <ligand>
        <name>a divalent metal cation</name>
        <dbReference type="ChEBI" id="CHEBI:60240"/>
        <label>1</label>
    </ligand>
</feature>
<proteinExistence type="inferred from homology"/>
<protein>
    <recommendedName>
        <fullName evidence="6 7">Methionine aminopeptidase</fullName>
        <shortName evidence="6">MAP</shortName>
        <shortName evidence="6">MetAP</shortName>
        <ecNumber evidence="6 7">3.4.11.18</ecNumber>
    </recommendedName>
    <alternativeName>
        <fullName evidence="6">Peptidase M</fullName>
    </alternativeName>
</protein>
<dbReference type="EMBL" id="SOHE01000002">
    <property type="protein sequence ID" value="TFD56115.1"/>
    <property type="molecule type" value="Genomic_DNA"/>
</dbReference>
<feature type="binding site" evidence="6">
    <location>
        <position position="178"/>
    </location>
    <ligand>
        <name>a divalent metal cation</name>
        <dbReference type="ChEBI" id="CHEBI:60240"/>
        <label>2</label>
        <note>catalytic</note>
    </ligand>
</feature>
<feature type="binding site" evidence="6">
    <location>
        <position position="211"/>
    </location>
    <ligand>
        <name>a divalent metal cation</name>
        <dbReference type="ChEBI" id="CHEBI:60240"/>
        <label>2</label>
        <note>catalytic</note>
    </ligand>
</feature>
<comment type="function">
    <text evidence="1 6">Removes the N-terminal methionine from nascent proteins. The N-terminal methionine is often cleaved when the second residue in the primary sequence is small and uncharged (Met-Ala-, Cys, Gly, Pro, Ser, Thr, or Val). Requires deformylation of the N(alpha)-formylated initiator methionine before it can be hydrolyzed.</text>
</comment>
<evidence type="ECO:0000256" key="6">
    <source>
        <dbReference type="HAMAP-Rule" id="MF_01974"/>
    </source>
</evidence>
<dbReference type="Proteomes" id="UP000297447">
    <property type="component" value="Unassembled WGS sequence"/>
</dbReference>
<feature type="binding site" evidence="6">
    <location>
        <position position="98"/>
    </location>
    <ligand>
        <name>a divalent metal cation</name>
        <dbReference type="ChEBI" id="CHEBI:60240"/>
        <label>1</label>
    </ligand>
</feature>
<dbReference type="PROSITE" id="PS00680">
    <property type="entry name" value="MAP_1"/>
    <property type="match status" value="1"/>
</dbReference>
<comment type="caution">
    <text evidence="10">The sequence shown here is derived from an EMBL/GenBank/DDBJ whole genome shotgun (WGS) entry which is preliminary data.</text>
</comment>
<dbReference type="PRINTS" id="PR00599">
    <property type="entry name" value="MAPEPTIDASE"/>
</dbReference>
<dbReference type="NCBIfam" id="TIGR00500">
    <property type="entry name" value="met_pdase_I"/>
    <property type="match status" value="1"/>
</dbReference>
<keyword evidence="3 6" id="KW-0645">Protease</keyword>
<sequence>MSLRRSIYKNPAQLRLMVAPGLATAASLAAARAAMVVGATTLDLDAAAEAAIVALGGKPNFKLETGYHHTVCASVNDEVVHGIPTGRVLAAGDIVSIDSGAIIEGWNGDAAFTFVIPDPNRPEIVAERELLSHVTEQSLWHGIARLATARHLNEVGDAIEDYVESQGTYGILTDYVGHGIGRSMHEAPPVFNYRVRPKGPDVKPGLVVAIEPMVVMGDIETYTKDDDWTVATSDGLAAAHWEHSIAVHKDGIWVLTAEDGGAAGLAQFGITPVPIP</sequence>
<evidence type="ECO:0000313" key="10">
    <source>
        <dbReference type="EMBL" id="TFD56115.1"/>
    </source>
</evidence>
<dbReference type="PANTHER" id="PTHR43330:SF27">
    <property type="entry name" value="METHIONINE AMINOPEPTIDASE"/>
    <property type="match status" value="1"/>
</dbReference>
<reference evidence="10 11" key="1">
    <citation type="submission" date="2019-03" db="EMBL/GenBank/DDBJ databases">
        <title>Genomics of glacier-inhabiting Cryobacterium strains.</title>
        <authorList>
            <person name="Liu Q."/>
            <person name="Xin Y.-H."/>
        </authorList>
    </citation>
    <scope>NUCLEOTIDE SEQUENCE [LARGE SCALE GENOMIC DNA]</scope>
    <source>
        <strain evidence="10 11">Hh14</strain>
    </source>
</reference>
<dbReference type="Gene3D" id="3.90.230.10">
    <property type="entry name" value="Creatinase/methionine aminopeptidase superfamily"/>
    <property type="match status" value="1"/>
</dbReference>
<comment type="catalytic activity">
    <reaction evidence="6 7">
        <text>Release of N-terminal amino acids, preferentially methionine, from peptides and arylamides.</text>
        <dbReference type="EC" id="3.4.11.18"/>
    </reaction>
</comment>
<feature type="domain" description="Peptidase M24" evidence="9">
    <location>
        <begin position="22"/>
        <end position="248"/>
    </location>
</feature>
<evidence type="ECO:0000259" key="9">
    <source>
        <dbReference type="Pfam" id="PF00557"/>
    </source>
</evidence>
<dbReference type="SUPFAM" id="SSF55920">
    <property type="entry name" value="Creatinase/aminopeptidase"/>
    <property type="match status" value="1"/>
</dbReference>
<keyword evidence="8" id="KW-0732">Signal</keyword>
<evidence type="ECO:0000256" key="1">
    <source>
        <dbReference type="ARBA" id="ARBA00002521"/>
    </source>
</evidence>
<dbReference type="InterPro" id="IPR002467">
    <property type="entry name" value="Pept_M24A_MAP1"/>
</dbReference>
<comment type="similarity">
    <text evidence="6">Belongs to the peptidase M24A family. Methionine aminopeptidase type 1 subfamily.</text>
</comment>
<evidence type="ECO:0000313" key="11">
    <source>
        <dbReference type="Proteomes" id="UP000297447"/>
    </source>
</evidence>
<feature type="binding site" evidence="6">
    <location>
        <position position="242"/>
    </location>
    <ligand>
        <name>a divalent metal cation</name>
        <dbReference type="ChEBI" id="CHEBI:60240"/>
        <label>1</label>
    </ligand>
</feature>
<evidence type="ECO:0000256" key="7">
    <source>
        <dbReference type="RuleBase" id="RU003653"/>
    </source>
</evidence>
<keyword evidence="5 6" id="KW-0378">Hydrolase</keyword>
<evidence type="ECO:0000256" key="8">
    <source>
        <dbReference type="SAM" id="SignalP"/>
    </source>
</evidence>
<name>A0A4R9ABF2_9MICO</name>
<dbReference type="PANTHER" id="PTHR43330">
    <property type="entry name" value="METHIONINE AMINOPEPTIDASE"/>
    <property type="match status" value="1"/>
</dbReference>
<evidence type="ECO:0000256" key="5">
    <source>
        <dbReference type="ARBA" id="ARBA00022801"/>
    </source>
</evidence>
<dbReference type="GO" id="GO:0070006">
    <property type="term" value="F:metalloaminopeptidase activity"/>
    <property type="evidence" value="ECO:0007669"/>
    <property type="project" value="UniProtKB-UniRule"/>
</dbReference>
<feature type="chain" id="PRO_5020565485" description="Methionine aminopeptidase" evidence="8">
    <location>
        <begin position="26"/>
        <end position="276"/>
    </location>
</feature>
<accession>A0A4R9ABF2</accession>
<feature type="binding site" evidence="6">
    <location>
        <position position="109"/>
    </location>
    <ligand>
        <name>a divalent metal cation</name>
        <dbReference type="ChEBI" id="CHEBI:60240"/>
        <label>2</label>
        <note>catalytic</note>
    </ligand>
</feature>
<feature type="binding site" evidence="6">
    <location>
        <position position="185"/>
    </location>
    <ligand>
        <name>substrate</name>
    </ligand>
</feature>
<keyword evidence="11" id="KW-1185">Reference proteome</keyword>
<dbReference type="GO" id="GO:0006508">
    <property type="term" value="P:proteolysis"/>
    <property type="evidence" value="ECO:0007669"/>
    <property type="project" value="UniProtKB-KW"/>
</dbReference>
<dbReference type="InterPro" id="IPR001714">
    <property type="entry name" value="Pept_M24_MAP"/>
</dbReference>
<comment type="subunit">
    <text evidence="6">Monomer.</text>
</comment>